<gene>
    <name evidence="1" type="ORF">CA982_09065</name>
</gene>
<evidence type="ECO:0000313" key="1">
    <source>
        <dbReference type="EMBL" id="OUC79215.1"/>
    </source>
</evidence>
<dbReference type="AlphaFoldDB" id="A0A243QBW8"/>
<dbReference type="Gene3D" id="2.30.110.10">
    <property type="entry name" value="Electron Transport, Fmn-binding Protein, Chain A"/>
    <property type="match status" value="1"/>
</dbReference>
<dbReference type="EMBL" id="NGFO01000008">
    <property type="protein sequence ID" value="OUC79215.1"/>
    <property type="molecule type" value="Genomic_DNA"/>
</dbReference>
<name>A0A243QBW8_9ACTN</name>
<dbReference type="Pfam" id="PF04075">
    <property type="entry name" value="F420H2_quin_red"/>
    <property type="match status" value="1"/>
</dbReference>
<protein>
    <submittedName>
        <fullName evidence="1">Nitroreductase family deazaflavin-dependent oxidoreductase</fullName>
    </submittedName>
</protein>
<dbReference type="GO" id="GO:0016491">
    <property type="term" value="F:oxidoreductase activity"/>
    <property type="evidence" value="ECO:0007669"/>
    <property type="project" value="InterPro"/>
</dbReference>
<dbReference type="OrthoDB" id="5186446at2"/>
<evidence type="ECO:0000313" key="2">
    <source>
        <dbReference type="Proteomes" id="UP000194632"/>
    </source>
</evidence>
<keyword evidence="2" id="KW-1185">Reference proteome</keyword>
<organism evidence="1 2">
    <name type="scientific">Gordonia lacunae</name>
    <dbReference type="NCBI Taxonomy" id="417102"/>
    <lineage>
        <taxon>Bacteria</taxon>
        <taxon>Bacillati</taxon>
        <taxon>Actinomycetota</taxon>
        <taxon>Actinomycetes</taxon>
        <taxon>Mycobacteriales</taxon>
        <taxon>Gordoniaceae</taxon>
        <taxon>Gordonia</taxon>
    </lineage>
</organism>
<dbReference type="NCBIfam" id="TIGR00026">
    <property type="entry name" value="hi_GC_TIGR00026"/>
    <property type="match status" value="1"/>
</dbReference>
<comment type="caution">
    <text evidence="1">The sequence shown here is derived from an EMBL/GenBank/DDBJ whole genome shotgun (WGS) entry which is preliminary data.</text>
</comment>
<dbReference type="STRING" id="417102.CA982_09065"/>
<proteinExistence type="predicted"/>
<dbReference type="RefSeq" id="WP_086535009.1">
    <property type="nucleotide sequence ID" value="NZ_NGFO01000008.1"/>
</dbReference>
<sequence>MTATAHYKAPSGFDAVFNRAVRWLADHGVNLAGAQTLTVVGRRTGTPQRVPVNVLRRDGADYLVAVRGDTQWVRNARAAGTVELRRGRRRAIVTLTELAPALRAPVIREYLRRWGWEVARFLPAGLEASSSDDELAAHAHLIPVFAVTAAH</sequence>
<dbReference type="InterPro" id="IPR012349">
    <property type="entry name" value="Split_barrel_FMN-bd"/>
</dbReference>
<accession>A0A243QBW8</accession>
<dbReference type="Proteomes" id="UP000194632">
    <property type="component" value="Unassembled WGS sequence"/>
</dbReference>
<dbReference type="InterPro" id="IPR004378">
    <property type="entry name" value="F420H2_quin_Rdtase"/>
</dbReference>
<reference evidence="1 2" key="1">
    <citation type="submission" date="2017-05" db="EMBL/GenBank/DDBJ databases">
        <title>Biotechnological potential of actinobacteria isolated from South African environments.</title>
        <authorList>
            <person name="Le Roes-Hill M."/>
            <person name="Prins A."/>
            <person name="Durrell K.A."/>
        </authorList>
    </citation>
    <scope>NUCLEOTIDE SEQUENCE [LARGE SCALE GENOMIC DNA]</scope>
    <source>
        <strain evidence="1">BS2</strain>
    </source>
</reference>